<protein>
    <recommendedName>
        <fullName evidence="11">Small nuclear ribonucleoprotein E</fullName>
        <shortName evidence="11">snRNP-E</shortName>
    </recommendedName>
    <alternativeName>
        <fullName evidence="11">Sm protein E</fullName>
    </alternativeName>
</protein>
<reference evidence="14" key="1">
    <citation type="submission" date="2013-04" db="EMBL/GenBank/DDBJ databases">
        <title>The Genome Sequence of Fonticula alba ATCC 38817.</title>
        <authorList>
            <consortium name="The Broad Institute Genomics Platform"/>
            <person name="Russ C."/>
            <person name="Cuomo C."/>
            <person name="Burger G."/>
            <person name="Gray M.W."/>
            <person name="Holland P.W.H."/>
            <person name="King N."/>
            <person name="Lang F.B.F."/>
            <person name="Roger A.J."/>
            <person name="Ruiz-Trillo I."/>
            <person name="Brown M."/>
            <person name="Walker B."/>
            <person name="Young S."/>
            <person name="Zeng Q."/>
            <person name="Gargeya S."/>
            <person name="Fitzgerald M."/>
            <person name="Haas B."/>
            <person name="Abouelleil A."/>
            <person name="Allen A.W."/>
            <person name="Alvarado L."/>
            <person name="Arachchi H.M."/>
            <person name="Berlin A.M."/>
            <person name="Chapman S.B."/>
            <person name="Gainer-Dewar J."/>
            <person name="Goldberg J."/>
            <person name="Griggs A."/>
            <person name="Gujja S."/>
            <person name="Hansen M."/>
            <person name="Howarth C."/>
            <person name="Imamovic A."/>
            <person name="Ireland A."/>
            <person name="Larimer J."/>
            <person name="McCowan C."/>
            <person name="Murphy C."/>
            <person name="Pearson M."/>
            <person name="Poon T.W."/>
            <person name="Priest M."/>
            <person name="Roberts A."/>
            <person name="Saif S."/>
            <person name="Shea T."/>
            <person name="Sisk P."/>
            <person name="Sykes S."/>
            <person name="Wortman J."/>
            <person name="Nusbaum C."/>
            <person name="Birren B."/>
        </authorList>
    </citation>
    <scope>NUCLEOTIDE SEQUENCE [LARGE SCALE GENOMIC DNA]</scope>
    <source>
        <strain evidence="14">ATCC 38817</strain>
    </source>
</reference>
<accession>A0A058Z9W2</accession>
<dbReference type="GO" id="GO:0005687">
    <property type="term" value="C:U4 snRNP"/>
    <property type="evidence" value="ECO:0007669"/>
    <property type="project" value="UniProtKB-UniRule"/>
</dbReference>
<evidence type="ECO:0000256" key="5">
    <source>
        <dbReference type="ARBA" id="ARBA00022664"/>
    </source>
</evidence>
<dbReference type="GO" id="GO:0003723">
    <property type="term" value="F:RNA binding"/>
    <property type="evidence" value="ECO:0007669"/>
    <property type="project" value="UniProtKB-KW"/>
</dbReference>
<evidence type="ECO:0000256" key="1">
    <source>
        <dbReference type="ARBA" id="ARBA00004123"/>
    </source>
</evidence>
<dbReference type="GeneID" id="20527799"/>
<organism evidence="14">
    <name type="scientific">Fonticula alba</name>
    <name type="common">Slime mold</name>
    <dbReference type="NCBI Taxonomy" id="691883"/>
    <lineage>
        <taxon>Eukaryota</taxon>
        <taxon>Rotosphaerida</taxon>
        <taxon>Fonticulaceae</taxon>
        <taxon>Fonticula</taxon>
    </lineage>
</organism>
<gene>
    <name evidence="14" type="ORF">H696_03074</name>
</gene>
<dbReference type="SMART" id="SM00651">
    <property type="entry name" value="Sm"/>
    <property type="match status" value="1"/>
</dbReference>
<keyword evidence="7 11" id="KW-0694">RNA-binding</keyword>
<dbReference type="PANTHER" id="PTHR11193">
    <property type="entry name" value="SMALL NUCLEAR RIBONUCLEOPROTEIN E"/>
    <property type="match status" value="1"/>
</dbReference>
<keyword evidence="10 11" id="KW-0687">Ribonucleoprotein</keyword>
<dbReference type="RefSeq" id="XP_009495239.1">
    <property type="nucleotide sequence ID" value="XM_009496964.1"/>
</dbReference>
<dbReference type="Pfam" id="PF01423">
    <property type="entry name" value="LSM"/>
    <property type="match status" value="1"/>
</dbReference>
<keyword evidence="8 11" id="KW-0508">mRNA splicing</keyword>
<dbReference type="EMBL" id="KB932204">
    <property type="protein sequence ID" value="KCV70723.1"/>
    <property type="molecule type" value="Genomic_DNA"/>
</dbReference>
<keyword evidence="5 11" id="KW-0507">mRNA processing</keyword>
<dbReference type="GO" id="GO:0046540">
    <property type="term" value="C:U4/U6 x U5 tri-snRNP complex"/>
    <property type="evidence" value="ECO:0007669"/>
    <property type="project" value="UniProtKB-UniRule"/>
</dbReference>
<dbReference type="InterPro" id="IPR047575">
    <property type="entry name" value="Sm"/>
</dbReference>
<dbReference type="InterPro" id="IPR010920">
    <property type="entry name" value="LSM_dom_sf"/>
</dbReference>
<keyword evidence="15" id="KW-1185">Reference proteome</keyword>
<dbReference type="GO" id="GO:0005737">
    <property type="term" value="C:cytoplasm"/>
    <property type="evidence" value="ECO:0007669"/>
    <property type="project" value="UniProtKB-SubCell"/>
</dbReference>
<dbReference type="STRING" id="691883.A0A058Z9W2"/>
<dbReference type="PROSITE" id="PS52002">
    <property type="entry name" value="SM"/>
    <property type="match status" value="1"/>
</dbReference>
<dbReference type="Proteomes" id="UP000030693">
    <property type="component" value="Unassembled WGS sequence"/>
</dbReference>
<dbReference type="GO" id="GO:0005686">
    <property type="term" value="C:U2 snRNP"/>
    <property type="evidence" value="ECO:0007669"/>
    <property type="project" value="UniProtKB-UniRule"/>
</dbReference>
<dbReference type="OMA" id="KVMTQPI"/>
<evidence type="ECO:0000256" key="12">
    <source>
        <dbReference type="SAM" id="MobiDB-lite"/>
    </source>
</evidence>
<dbReference type="AlphaFoldDB" id="A0A058Z9W2"/>
<evidence type="ECO:0000256" key="9">
    <source>
        <dbReference type="ARBA" id="ARBA00023242"/>
    </source>
</evidence>
<dbReference type="CDD" id="cd01718">
    <property type="entry name" value="Sm_E"/>
    <property type="match status" value="1"/>
</dbReference>
<evidence type="ECO:0000256" key="2">
    <source>
        <dbReference type="ARBA" id="ARBA00004496"/>
    </source>
</evidence>
<name>A0A058Z9W2_FONAL</name>
<evidence type="ECO:0000256" key="4">
    <source>
        <dbReference type="ARBA" id="ARBA00022490"/>
    </source>
</evidence>
<keyword evidence="4" id="KW-0963">Cytoplasm</keyword>
<dbReference type="GO" id="GO:0005682">
    <property type="term" value="C:U5 snRNP"/>
    <property type="evidence" value="ECO:0007669"/>
    <property type="project" value="UniProtKB-UniRule"/>
</dbReference>
<evidence type="ECO:0000256" key="7">
    <source>
        <dbReference type="ARBA" id="ARBA00022884"/>
    </source>
</evidence>
<dbReference type="OrthoDB" id="25620at2759"/>
<evidence type="ECO:0000256" key="10">
    <source>
        <dbReference type="ARBA" id="ARBA00023274"/>
    </source>
</evidence>
<evidence type="ECO:0000256" key="8">
    <source>
        <dbReference type="ARBA" id="ARBA00023187"/>
    </source>
</evidence>
<comment type="similarity">
    <text evidence="3 11">Belongs to the snRNP Sm proteins family.</text>
</comment>
<keyword evidence="9 11" id="KW-0539">Nucleus</keyword>
<feature type="domain" description="Sm" evidence="13">
    <location>
        <begin position="12"/>
        <end position="93"/>
    </location>
</feature>
<dbReference type="GO" id="GO:0000387">
    <property type="term" value="P:spliceosomal snRNP assembly"/>
    <property type="evidence" value="ECO:0007669"/>
    <property type="project" value="UniProtKB-UniRule"/>
</dbReference>
<keyword evidence="6 11" id="KW-0747">Spliceosome</keyword>
<feature type="compositionally biased region" description="Pro residues" evidence="12">
    <location>
        <begin position="98"/>
        <end position="107"/>
    </location>
</feature>
<evidence type="ECO:0000259" key="13">
    <source>
        <dbReference type="PROSITE" id="PS52002"/>
    </source>
</evidence>
<dbReference type="GO" id="GO:0005681">
    <property type="term" value="C:spliceosomal complex"/>
    <property type="evidence" value="ECO:0007669"/>
    <property type="project" value="UniProtKB-KW"/>
</dbReference>
<evidence type="ECO:0000256" key="6">
    <source>
        <dbReference type="ARBA" id="ARBA00022728"/>
    </source>
</evidence>
<evidence type="ECO:0000313" key="14">
    <source>
        <dbReference type="EMBL" id="KCV70723.1"/>
    </source>
</evidence>
<evidence type="ECO:0000313" key="15">
    <source>
        <dbReference type="Proteomes" id="UP000030693"/>
    </source>
</evidence>
<dbReference type="eggNOG" id="KOG1774">
    <property type="taxonomic scope" value="Eukaryota"/>
</dbReference>
<feature type="region of interest" description="Disordered" evidence="12">
    <location>
        <begin position="88"/>
        <end position="107"/>
    </location>
</feature>
<dbReference type="Gene3D" id="2.30.30.100">
    <property type="match status" value="1"/>
</dbReference>
<comment type="function">
    <text evidence="11">Plays a role in pre-mRNA splicing as a core component of the spliceosomal U1, U2, U4 and U5 small nuclear ribonucleoproteins (snRNPs), the building blocks of the spliceosome.</text>
</comment>
<evidence type="ECO:0000256" key="3">
    <source>
        <dbReference type="ARBA" id="ARBA00006850"/>
    </source>
</evidence>
<comment type="subcellular location">
    <subcellularLocation>
        <location evidence="2">Cytoplasm</location>
    </subcellularLocation>
    <subcellularLocation>
        <location evidence="1 11">Nucleus</location>
    </subcellularLocation>
</comment>
<evidence type="ECO:0000256" key="11">
    <source>
        <dbReference type="RuleBase" id="RU365053"/>
    </source>
</evidence>
<dbReference type="SUPFAM" id="SSF50182">
    <property type="entry name" value="Sm-like ribonucleoproteins"/>
    <property type="match status" value="1"/>
</dbReference>
<dbReference type="InterPro" id="IPR001163">
    <property type="entry name" value="Sm_dom_euk/arc"/>
</dbReference>
<proteinExistence type="inferred from homology"/>
<dbReference type="InterPro" id="IPR027078">
    <property type="entry name" value="snRNP-E"/>
</dbReference>
<dbReference type="GO" id="GO:0005685">
    <property type="term" value="C:U1 snRNP"/>
    <property type="evidence" value="ECO:0007669"/>
    <property type="project" value="UniProtKB-UniRule"/>
</dbReference>
<sequence length="107" mass="12090">MSHVKKTMIQPIHLTFRFLQHNTRLQIWLHERSDQRIEGILVGFDEFMNLILDEAVEIRIPRGENGGPESSTPLGRILLKGENVSMIGPAPSELVNQQPPPDAPMVN</sequence>